<keyword evidence="1" id="KW-0732">Signal</keyword>
<dbReference type="Proteomes" id="UP000054217">
    <property type="component" value="Unassembled WGS sequence"/>
</dbReference>
<feature type="chain" id="PRO_5002167531" evidence="1">
    <location>
        <begin position="19"/>
        <end position="90"/>
    </location>
</feature>
<dbReference type="HOGENOM" id="CLU_2441780_0_0_1"/>
<proteinExistence type="predicted"/>
<protein>
    <submittedName>
        <fullName evidence="2">Uncharacterized protein</fullName>
    </submittedName>
</protein>
<keyword evidence="3" id="KW-1185">Reference proteome</keyword>
<evidence type="ECO:0000256" key="1">
    <source>
        <dbReference type="SAM" id="SignalP"/>
    </source>
</evidence>
<sequence>MKLSLFFVLGIAAVSVSAVPGIEPFPFYPEWPVRIDRSPLQVTPRDRKCVRCNTSGMFLLPSLRAGKNDVALGFECCKLKAGGYTVSLFL</sequence>
<dbReference type="AlphaFoldDB" id="A0A0C3NRQ5"/>
<reference evidence="3" key="2">
    <citation type="submission" date="2015-01" db="EMBL/GenBank/DDBJ databases">
        <title>Evolutionary Origins and Diversification of the Mycorrhizal Mutualists.</title>
        <authorList>
            <consortium name="DOE Joint Genome Institute"/>
            <consortium name="Mycorrhizal Genomics Consortium"/>
            <person name="Kohler A."/>
            <person name="Kuo A."/>
            <person name="Nagy L.G."/>
            <person name="Floudas D."/>
            <person name="Copeland A."/>
            <person name="Barry K.W."/>
            <person name="Cichocki N."/>
            <person name="Veneault-Fourrey C."/>
            <person name="LaButti K."/>
            <person name="Lindquist E.A."/>
            <person name="Lipzen A."/>
            <person name="Lundell T."/>
            <person name="Morin E."/>
            <person name="Murat C."/>
            <person name="Riley R."/>
            <person name="Ohm R."/>
            <person name="Sun H."/>
            <person name="Tunlid A."/>
            <person name="Henrissat B."/>
            <person name="Grigoriev I.V."/>
            <person name="Hibbett D.S."/>
            <person name="Martin F."/>
        </authorList>
    </citation>
    <scope>NUCLEOTIDE SEQUENCE [LARGE SCALE GENOMIC DNA]</scope>
    <source>
        <strain evidence="3">Marx 270</strain>
    </source>
</reference>
<gene>
    <name evidence="2" type="ORF">M404DRAFT_1005569</name>
</gene>
<evidence type="ECO:0000313" key="3">
    <source>
        <dbReference type="Proteomes" id="UP000054217"/>
    </source>
</evidence>
<evidence type="ECO:0000313" key="2">
    <source>
        <dbReference type="EMBL" id="KIN98205.1"/>
    </source>
</evidence>
<dbReference type="InParanoid" id="A0A0C3NRQ5"/>
<reference evidence="2 3" key="1">
    <citation type="submission" date="2014-04" db="EMBL/GenBank/DDBJ databases">
        <authorList>
            <consortium name="DOE Joint Genome Institute"/>
            <person name="Kuo A."/>
            <person name="Kohler A."/>
            <person name="Costa M.D."/>
            <person name="Nagy L.G."/>
            <person name="Floudas D."/>
            <person name="Copeland A."/>
            <person name="Barry K.W."/>
            <person name="Cichocki N."/>
            <person name="Veneault-Fourrey C."/>
            <person name="LaButti K."/>
            <person name="Lindquist E.A."/>
            <person name="Lipzen A."/>
            <person name="Lundell T."/>
            <person name="Morin E."/>
            <person name="Murat C."/>
            <person name="Sun H."/>
            <person name="Tunlid A."/>
            <person name="Henrissat B."/>
            <person name="Grigoriev I.V."/>
            <person name="Hibbett D.S."/>
            <person name="Martin F."/>
            <person name="Nordberg H.P."/>
            <person name="Cantor M.N."/>
            <person name="Hua S.X."/>
        </authorList>
    </citation>
    <scope>NUCLEOTIDE SEQUENCE [LARGE SCALE GENOMIC DNA]</scope>
    <source>
        <strain evidence="2 3">Marx 270</strain>
    </source>
</reference>
<organism evidence="2 3">
    <name type="scientific">Pisolithus tinctorius Marx 270</name>
    <dbReference type="NCBI Taxonomy" id="870435"/>
    <lineage>
        <taxon>Eukaryota</taxon>
        <taxon>Fungi</taxon>
        <taxon>Dikarya</taxon>
        <taxon>Basidiomycota</taxon>
        <taxon>Agaricomycotina</taxon>
        <taxon>Agaricomycetes</taxon>
        <taxon>Agaricomycetidae</taxon>
        <taxon>Boletales</taxon>
        <taxon>Sclerodermatineae</taxon>
        <taxon>Pisolithaceae</taxon>
        <taxon>Pisolithus</taxon>
    </lineage>
</organism>
<name>A0A0C3NRQ5_PISTI</name>
<dbReference type="EMBL" id="KN832018">
    <property type="protein sequence ID" value="KIN98205.1"/>
    <property type="molecule type" value="Genomic_DNA"/>
</dbReference>
<accession>A0A0C3NRQ5</accession>
<feature type="signal peptide" evidence="1">
    <location>
        <begin position="1"/>
        <end position="18"/>
    </location>
</feature>